<protein>
    <submittedName>
        <fullName evidence="2">Uncharacterized protein</fullName>
    </submittedName>
</protein>
<proteinExistence type="predicted"/>
<evidence type="ECO:0000256" key="1">
    <source>
        <dbReference type="SAM" id="Phobius"/>
    </source>
</evidence>
<evidence type="ECO:0000313" key="2">
    <source>
        <dbReference type="EMBL" id="RHC22548.1"/>
    </source>
</evidence>
<name>A0A413ZGL2_BACSE</name>
<dbReference type="Proteomes" id="UP000285305">
    <property type="component" value="Unassembled WGS sequence"/>
</dbReference>
<sequence length="281" mass="33282">MKKQEYKEQERQRHYYFFDYLFWLGEITWENYHKVNSKQPRGNDMLLACIMFFVLMPILTIGGHFLYDHDRLIFELFSAVLLIVFAIVAIARDRLLGEIYPPSRRKAVMRHYAGRKFSPARRNLFFFLLFVLLIPAMVLLSTALKGITDNEAKQVEDTRTEVPQRWRDYLSLHITVGARQEVPSETLQYLINQDGRTSRYGQPVYVMQVREKDMGGKFRAWLLNHATFEEIQDGRRKFVECTWVKGYTPDNIRVLLTGWYEVRNAGLCPVDSLEWTEDTEF</sequence>
<dbReference type="RefSeq" id="WP_117899967.1">
    <property type="nucleotide sequence ID" value="NZ_QSHQ01000084.1"/>
</dbReference>
<feature type="transmembrane region" description="Helical" evidence="1">
    <location>
        <begin position="124"/>
        <end position="144"/>
    </location>
</feature>
<keyword evidence="1" id="KW-1133">Transmembrane helix</keyword>
<accession>A0A413ZGL2</accession>
<keyword evidence="1" id="KW-0812">Transmembrane</keyword>
<dbReference type="EMBL" id="QSHQ01000084">
    <property type="protein sequence ID" value="RHC22548.1"/>
    <property type="molecule type" value="Genomic_DNA"/>
</dbReference>
<comment type="caution">
    <text evidence="2">The sequence shown here is derived from an EMBL/GenBank/DDBJ whole genome shotgun (WGS) entry which is preliminary data.</text>
</comment>
<evidence type="ECO:0000313" key="3">
    <source>
        <dbReference type="Proteomes" id="UP000285305"/>
    </source>
</evidence>
<organism evidence="2 3">
    <name type="scientific">Bacteroides stercoris</name>
    <dbReference type="NCBI Taxonomy" id="46506"/>
    <lineage>
        <taxon>Bacteria</taxon>
        <taxon>Pseudomonadati</taxon>
        <taxon>Bacteroidota</taxon>
        <taxon>Bacteroidia</taxon>
        <taxon>Bacteroidales</taxon>
        <taxon>Bacteroidaceae</taxon>
        <taxon>Bacteroides</taxon>
    </lineage>
</organism>
<feature type="transmembrane region" description="Helical" evidence="1">
    <location>
        <begin position="72"/>
        <end position="91"/>
    </location>
</feature>
<gene>
    <name evidence="2" type="ORF">DW853_18525</name>
</gene>
<keyword evidence="1" id="KW-0472">Membrane</keyword>
<feature type="transmembrane region" description="Helical" evidence="1">
    <location>
        <begin position="45"/>
        <end position="66"/>
    </location>
</feature>
<dbReference type="AlphaFoldDB" id="A0A413ZGL2"/>
<reference evidence="2 3" key="1">
    <citation type="submission" date="2018-08" db="EMBL/GenBank/DDBJ databases">
        <title>A genome reference for cultivated species of the human gut microbiota.</title>
        <authorList>
            <person name="Zou Y."/>
            <person name="Xue W."/>
            <person name="Luo G."/>
        </authorList>
    </citation>
    <scope>NUCLEOTIDE SEQUENCE [LARGE SCALE GENOMIC DNA]</scope>
    <source>
        <strain evidence="2 3">AM36-9BH</strain>
    </source>
</reference>